<evidence type="ECO:0000313" key="2">
    <source>
        <dbReference type="EMBL" id="QEA44296.1"/>
    </source>
</evidence>
<dbReference type="RefSeq" id="WP_147001158.1">
    <property type="nucleotide sequence ID" value="NZ_CP042387.1"/>
</dbReference>
<feature type="transmembrane region" description="Helical" evidence="1">
    <location>
        <begin position="389"/>
        <end position="410"/>
    </location>
</feature>
<keyword evidence="1" id="KW-0472">Membrane</keyword>
<gene>
    <name evidence="2" type="ORF">FGL83_06275</name>
</gene>
<accession>A0AAP9EE27</accession>
<feature type="transmembrane region" description="Helical" evidence="1">
    <location>
        <begin position="7"/>
        <end position="25"/>
    </location>
</feature>
<feature type="transmembrane region" description="Helical" evidence="1">
    <location>
        <begin position="107"/>
        <end position="128"/>
    </location>
</feature>
<feature type="transmembrane region" description="Helical" evidence="1">
    <location>
        <begin position="207"/>
        <end position="225"/>
    </location>
</feature>
<dbReference type="EMBL" id="CP042387">
    <property type="protein sequence ID" value="QEA44296.1"/>
    <property type="molecule type" value="Genomic_DNA"/>
</dbReference>
<dbReference type="InterPro" id="IPR029468">
    <property type="entry name" value="O-ag_pol_Wzy"/>
</dbReference>
<dbReference type="Pfam" id="PF14296">
    <property type="entry name" value="O-ag_pol_Wzy"/>
    <property type="match status" value="1"/>
</dbReference>
<evidence type="ECO:0000256" key="1">
    <source>
        <dbReference type="SAM" id="Phobius"/>
    </source>
</evidence>
<organism evidence="2 3">
    <name type="scientific">Leuconostoc lactis</name>
    <dbReference type="NCBI Taxonomy" id="1246"/>
    <lineage>
        <taxon>Bacteria</taxon>
        <taxon>Bacillati</taxon>
        <taxon>Bacillota</taxon>
        <taxon>Bacilli</taxon>
        <taxon>Lactobacillales</taxon>
        <taxon>Lactobacillaceae</taxon>
        <taxon>Leuconostoc</taxon>
    </lineage>
</organism>
<dbReference type="GeneID" id="66531798"/>
<feature type="transmembrane region" description="Helical" evidence="1">
    <location>
        <begin position="178"/>
        <end position="200"/>
    </location>
</feature>
<keyword evidence="1" id="KW-1133">Transmembrane helix</keyword>
<feature type="transmembrane region" description="Helical" evidence="1">
    <location>
        <begin position="268"/>
        <end position="288"/>
    </location>
</feature>
<evidence type="ECO:0000313" key="3">
    <source>
        <dbReference type="Proteomes" id="UP000321298"/>
    </source>
</evidence>
<dbReference type="Proteomes" id="UP000321298">
    <property type="component" value="Chromosome"/>
</dbReference>
<feature type="transmembrane region" description="Helical" evidence="1">
    <location>
        <begin position="68"/>
        <end position="87"/>
    </location>
</feature>
<sequence>MRIQIKVLLSFIIQIILLILSFIILSKQGDTNNQLSFIDISKYGTIISALLWAVNIWVTGSFFSNISFIYLSFVLFQFGIPILYATSSTYTNWYMSLFSESVMRAGAIFTIYSIQMFSLGIIFSRMVYGQNKKLIFSDRLWVQDDEMVQRAGLILFLFSAIIYFPATLYGAFVLHDRFSLPAIGGLAKQLYFPAAFLLLVYTNNKRLRIFIYVMFFAESIAGMMTGGRTEGLLPLMVFVVYFFEYRNVSGKEILLYGEKRIIPSKNPFKIIGILMVLFIILILLVYIAQVRVGDNVSTGKILSQNIYQLFVGELGFNFTTILFVMTDIGNIGFQHGQTYLSDIITLIPNSIEPTGIVSHFQQISGSNWLQETYGNQLGFGLGFSLIGEAYFNFGNYGVIVMFIFGVIVERLQSKKPFDSSKWEKYVALVILLGLLTVPRRDFYQLMKQIEYSVFFVALYLYLFSRLKRLNK</sequence>
<feature type="transmembrane region" description="Helical" evidence="1">
    <location>
        <begin position="45"/>
        <end position="63"/>
    </location>
</feature>
<reference evidence="2 3" key="1">
    <citation type="submission" date="2019-06" db="EMBL/GenBank/DDBJ databases">
        <title>Genome analyses of bacteria isolated from kimchi.</title>
        <authorList>
            <person name="Lee S."/>
            <person name="Ahn S."/>
            <person name="Roh S."/>
        </authorList>
    </citation>
    <scope>NUCLEOTIDE SEQUENCE [LARGE SCALE GENOMIC DNA]</scope>
    <source>
        <strain evidence="2 3">CBA3625</strain>
    </source>
</reference>
<feature type="transmembrane region" description="Helical" evidence="1">
    <location>
        <begin position="445"/>
        <end position="463"/>
    </location>
</feature>
<keyword evidence="1" id="KW-0812">Transmembrane</keyword>
<name>A0AAP9EE27_LEULA</name>
<proteinExistence type="predicted"/>
<feature type="transmembrane region" description="Helical" evidence="1">
    <location>
        <begin position="148"/>
        <end position="172"/>
    </location>
</feature>
<dbReference type="AlphaFoldDB" id="A0AAP9EE27"/>
<keyword evidence="3" id="KW-1185">Reference proteome</keyword>
<protein>
    <submittedName>
        <fullName evidence="2">O-antigen polysaccharide polymerase Wzy</fullName>
    </submittedName>
</protein>